<gene>
    <name evidence="2" type="ORF">I553_10421</name>
</gene>
<dbReference type="AlphaFoldDB" id="X7ZI72"/>
<dbReference type="InterPro" id="IPR027417">
    <property type="entry name" value="P-loop_NTPase"/>
</dbReference>
<dbReference type="PATRIC" id="fig|1299334.3.peg.8020"/>
<dbReference type="GO" id="GO:0005524">
    <property type="term" value="F:ATP binding"/>
    <property type="evidence" value="ECO:0007669"/>
    <property type="project" value="InterPro"/>
</dbReference>
<feature type="domain" description="IstB-like ATP-binding" evidence="1">
    <location>
        <begin position="1"/>
        <end position="49"/>
    </location>
</feature>
<proteinExistence type="predicted"/>
<name>X7ZI72_MYCXE</name>
<evidence type="ECO:0000259" key="1">
    <source>
        <dbReference type="Pfam" id="PF01695"/>
    </source>
</evidence>
<sequence>MFKRLKASRLDNSTEAEMRRLAQVRLLIIDDFALQPMDATATADFYELVVAATSEAPPC</sequence>
<evidence type="ECO:0000313" key="2">
    <source>
        <dbReference type="EMBL" id="EUA19262.1"/>
    </source>
</evidence>
<dbReference type="Gene3D" id="3.40.50.300">
    <property type="entry name" value="P-loop containing nucleotide triphosphate hydrolases"/>
    <property type="match status" value="1"/>
</dbReference>
<protein>
    <submittedName>
        <fullName evidence="2">IstB-like ATP binding family protein</fullName>
    </submittedName>
</protein>
<dbReference type="Pfam" id="PF01695">
    <property type="entry name" value="IstB_IS21"/>
    <property type="match status" value="1"/>
</dbReference>
<reference evidence="2" key="1">
    <citation type="submission" date="2014-01" db="EMBL/GenBank/DDBJ databases">
        <authorList>
            <person name="Brown-Elliot B."/>
            <person name="Wallace R."/>
            <person name="Lenaerts A."/>
            <person name="Ordway D."/>
            <person name="DeGroote M.A."/>
            <person name="Parker T."/>
            <person name="Sizemore C."/>
            <person name="Tallon L.J."/>
            <person name="Sadzewicz L.K."/>
            <person name="Sengamalay N."/>
            <person name="Fraser C.M."/>
            <person name="Hine E."/>
            <person name="Shefchek K.A."/>
            <person name="Das S.P."/>
            <person name="Tettelin H."/>
        </authorList>
    </citation>
    <scope>NUCLEOTIDE SEQUENCE [LARGE SCALE GENOMIC DNA]</scope>
    <source>
        <strain evidence="2">4042</strain>
    </source>
</reference>
<accession>X7ZI72</accession>
<comment type="caution">
    <text evidence="2">The sequence shown here is derived from an EMBL/GenBank/DDBJ whole genome shotgun (WGS) entry which is preliminary data.</text>
</comment>
<organism evidence="2">
    <name type="scientific">Mycobacterium xenopi 4042</name>
    <dbReference type="NCBI Taxonomy" id="1299334"/>
    <lineage>
        <taxon>Bacteria</taxon>
        <taxon>Bacillati</taxon>
        <taxon>Actinomycetota</taxon>
        <taxon>Actinomycetes</taxon>
        <taxon>Mycobacteriales</taxon>
        <taxon>Mycobacteriaceae</taxon>
        <taxon>Mycobacterium</taxon>
    </lineage>
</organism>
<dbReference type="EMBL" id="JAOB01000073">
    <property type="protein sequence ID" value="EUA19262.1"/>
    <property type="molecule type" value="Genomic_DNA"/>
</dbReference>
<dbReference type="InterPro" id="IPR002611">
    <property type="entry name" value="IstB_ATP-bd"/>
</dbReference>